<keyword evidence="3" id="KW-1185">Reference proteome</keyword>
<feature type="compositionally biased region" description="Basic and acidic residues" evidence="1">
    <location>
        <begin position="36"/>
        <end position="68"/>
    </location>
</feature>
<reference evidence="2 3" key="2">
    <citation type="journal article" date="2022" name="Mar. Drugs">
        <title>Bioassay-Guided Fractionation Leads to the Detection of Cholic Acid Generated by the Rare Thalassomonas sp.</title>
        <authorList>
            <person name="Pheiffer F."/>
            <person name="Schneider Y.K."/>
            <person name="Hansen E.H."/>
            <person name="Andersen J.H."/>
            <person name="Isaksson J."/>
            <person name="Busche T."/>
            <person name="R C."/>
            <person name="Kalinowski J."/>
            <person name="Zyl L.V."/>
            <person name="Trindade M."/>
        </authorList>
    </citation>
    <scope>NUCLEOTIDE SEQUENCE [LARGE SCALE GENOMIC DNA]</scope>
    <source>
        <strain evidence="2 3">A5K-106</strain>
    </source>
</reference>
<evidence type="ECO:0000313" key="2">
    <source>
        <dbReference type="EMBL" id="WDD96638.1"/>
    </source>
</evidence>
<evidence type="ECO:0000313" key="3">
    <source>
        <dbReference type="Proteomes" id="UP000032568"/>
    </source>
</evidence>
<accession>A0AAF0C148</accession>
<dbReference type="RefSeq" id="WP_044834581.1">
    <property type="nucleotide sequence ID" value="NZ_CP059735.1"/>
</dbReference>
<protein>
    <submittedName>
        <fullName evidence="2">Uncharacterized protein</fullName>
    </submittedName>
</protein>
<evidence type="ECO:0000256" key="1">
    <source>
        <dbReference type="SAM" id="MobiDB-lite"/>
    </source>
</evidence>
<proteinExistence type="predicted"/>
<organism evidence="2 3">
    <name type="scientific">Thalassomonas actiniarum</name>
    <dbReference type="NCBI Taxonomy" id="485447"/>
    <lineage>
        <taxon>Bacteria</taxon>
        <taxon>Pseudomonadati</taxon>
        <taxon>Pseudomonadota</taxon>
        <taxon>Gammaproteobacteria</taxon>
        <taxon>Alteromonadales</taxon>
        <taxon>Colwelliaceae</taxon>
        <taxon>Thalassomonas</taxon>
    </lineage>
</organism>
<name>A0AAF0C148_9GAMM</name>
<dbReference type="EMBL" id="CP059735">
    <property type="protein sequence ID" value="WDD96638.1"/>
    <property type="molecule type" value="Genomic_DNA"/>
</dbReference>
<reference evidence="2 3" key="1">
    <citation type="journal article" date="2015" name="Genome Announc.">
        <title>Draft Genome Sequences of Marine Isolates of Thalassomonas viridans and Thalassomonas actiniarum.</title>
        <authorList>
            <person name="Olonade I."/>
            <person name="van Zyl L.J."/>
            <person name="Trindade M."/>
        </authorList>
    </citation>
    <scope>NUCLEOTIDE SEQUENCE [LARGE SCALE GENOMIC DNA]</scope>
    <source>
        <strain evidence="2 3">A5K-106</strain>
    </source>
</reference>
<dbReference type="Proteomes" id="UP000032568">
    <property type="component" value="Chromosome"/>
</dbReference>
<dbReference type="InterPro" id="IPR038610">
    <property type="entry name" value="FliK-like_C_sf"/>
</dbReference>
<gene>
    <name evidence="2" type="ORF">SG35_014740</name>
</gene>
<dbReference type="Gene3D" id="3.30.750.140">
    <property type="match status" value="1"/>
</dbReference>
<feature type="region of interest" description="Disordered" evidence="1">
    <location>
        <begin position="1"/>
        <end position="70"/>
    </location>
</feature>
<dbReference type="AlphaFoldDB" id="A0AAF0C148"/>
<sequence length="206" mass="22993">MMIKQADKLSSFSQNAGEVRSGNDASHKKLNQANSTDEKKLRALLERAEKGEKTEHFNARNLSDDTKSGQDVMPLDIQSRLFQQSLAKSPELQVTPKTNTQAWTEYVVNKVQSNLPNLQSSSINISLPVEHLNGANIALSRDAQGALSVSFMVGSLAVADQLQKELPQLRKTLEKKLPGNKINLEIKQEIQLHRNRQPQENELEQA</sequence>
<dbReference type="KEGG" id="tact:SG35_014740"/>